<dbReference type="InterPro" id="IPR036291">
    <property type="entry name" value="NAD(P)-bd_dom_sf"/>
</dbReference>
<proteinExistence type="inferred from homology"/>
<accession>A0AA36IY10</accession>
<evidence type="ECO:0000256" key="2">
    <source>
        <dbReference type="ARBA" id="ARBA00023002"/>
    </source>
</evidence>
<evidence type="ECO:0000313" key="4">
    <source>
        <dbReference type="Proteomes" id="UP001178507"/>
    </source>
</evidence>
<dbReference type="PANTHER" id="PTHR24320:SF285">
    <property type="entry name" value="RETINOL DEHYDROGENASE 14"/>
    <property type="match status" value="1"/>
</dbReference>
<dbReference type="AlphaFoldDB" id="A0AA36IY10"/>
<protein>
    <submittedName>
        <fullName evidence="3">Uncharacterized protein</fullName>
    </submittedName>
</protein>
<dbReference type="SUPFAM" id="SSF51735">
    <property type="entry name" value="NAD(P)-binding Rossmann-fold domains"/>
    <property type="match status" value="1"/>
</dbReference>
<comment type="caution">
    <text evidence="3">The sequence shown here is derived from an EMBL/GenBank/DDBJ whole genome shotgun (WGS) entry which is preliminary data.</text>
</comment>
<dbReference type="GO" id="GO:0016491">
    <property type="term" value="F:oxidoreductase activity"/>
    <property type="evidence" value="ECO:0007669"/>
    <property type="project" value="UniProtKB-KW"/>
</dbReference>
<dbReference type="Gene3D" id="3.40.50.720">
    <property type="entry name" value="NAD(P)-binding Rossmann-like Domain"/>
    <property type="match status" value="1"/>
</dbReference>
<organism evidence="3 4">
    <name type="scientific">Effrenium voratum</name>
    <dbReference type="NCBI Taxonomy" id="2562239"/>
    <lineage>
        <taxon>Eukaryota</taxon>
        <taxon>Sar</taxon>
        <taxon>Alveolata</taxon>
        <taxon>Dinophyceae</taxon>
        <taxon>Suessiales</taxon>
        <taxon>Symbiodiniaceae</taxon>
        <taxon>Effrenium</taxon>
    </lineage>
</organism>
<dbReference type="Proteomes" id="UP001178507">
    <property type="component" value="Unassembled WGS sequence"/>
</dbReference>
<reference evidence="3" key="1">
    <citation type="submission" date="2023-08" db="EMBL/GenBank/DDBJ databases">
        <authorList>
            <person name="Chen Y."/>
            <person name="Shah S."/>
            <person name="Dougan E. K."/>
            <person name="Thang M."/>
            <person name="Chan C."/>
        </authorList>
    </citation>
    <scope>NUCLEOTIDE SEQUENCE</scope>
</reference>
<comment type="similarity">
    <text evidence="1">Belongs to the short-chain dehydrogenases/reductases (SDR) family.</text>
</comment>
<dbReference type="Pfam" id="PF00106">
    <property type="entry name" value="adh_short"/>
    <property type="match status" value="1"/>
</dbReference>
<keyword evidence="4" id="KW-1185">Reference proteome</keyword>
<sequence length="359" mass="38604">MGQCVPVPKNQLFDDFVPALPRMDGKSVAVTGCTSGTGKIFAKVCAQKGARVVMLNRDSQRAQEAFAEMKAAAAAAEAPEPLFVACDLTSFQSVRAAGTALSRDAGLSEKGLDVLCNNAGIMGFPDVATEDKCDVQMQSNHLSHFLLTNLCMPLLGKAADLRGEARVVNHSSALRVMDDDNFSNELDPKFLEKNGGNLGGNSETIMKGANFHRYQQTKLANVVFTYALHDRLQAAGSKIKSLCAHPGVAQTQLTTQTMKQGGAKDMQKIPSWAMKLAAYFMFQTEEDGACGILRQALAPEAKSREFFGPLGKGGNTGKYDKAESKGPVGVLAEQPLAHEKAREMLWRISEEVTGQPFVV</sequence>
<dbReference type="PANTHER" id="PTHR24320">
    <property type="entry name" value="RETINOL DEHYDROGENASE"/>
    <property type="match status" value="1"/>
</dbReference>
<evidence type="ECO:0000256" key="1">
    <source>
        <dbReference type="ARBA" id="ARBA00006484"/>
    </source>
</evidence>
<gene>
    <name evidence="3" type="ORF">EVOR1521_LOCUS19513</name>
</gene>
<keyword evidence="2" id="KW-0560">Oxidoreductase</keyword>
<dbReference type="PRINTS" id="PR00081">
    <property type="entry name" value="GDHRDH"/>
</dbReference>
<dbReference type="InterPro" id="IPR002347">
    <property type="entry name" value="SDR_fam"/>
</dbReference>
<dbReference type="EMBL" id="CAUJNA010003002">
    <property type="protein sequence ID" value="CAJ1394966.1"/>
    <property type="molecule type" value="Genomic_DNA"/>
</dbReference>
<evidence type="ECO:0000313" key="3">
    <source>
        <dbReference type="EMBL" id="CAJ1394966.1"/>
    </source>
</evidence>
<name>A0AA36IY10_9DINO</name>